<keyword evidence="2" id="KW-1185">Reference proteome</keyword>
<dbReference type="EnsemblPlants" id="AVESA.00010b.r2.2AG0240390.1">
    <property type="protein sequence ID" value="AVESA.00010b.r2.2AG0240390.1.CDS"/>
    <property type="gene ID" value="AVESA.00010b.r2.2AG0240390"/>
</dbReference>
<evidence type="ECO:0000313" key="1">
    <source>
        <dbReference type="EnsemblPlants" id="AVESA.00010b.r2.2AG0240390.1.CDS"/>
    </source>
</evidence>
<protein>
    <submittedName>
        <fullName evidence="1">Uncharacterized protein</fullName>
    </submittedName>
</protein>
<sequence length="501" mass="55900">MKRKLRSGVRRGPRGAQVTARLLPTAAGHGALRWCAGPARRAKRRIFAASGHDKGSGSGGVQSQSSSTESSFVESSSVESSFVESSSAESSSVARQRQQDRSRFAMPFAGVSVFTDGKLSSSTRSVVDAGAASGYHLVVVNGYSYTKKIPNGMCVWSRPFIVGGHRWCIHYFPNGFNSSCADYIGLFAVLLDDNVAEAVKVRFRFSLIDDAQRQDVALLRAAIPCNFHSNDKSWGESTFKKRDVLEQSKDLKNDCFTIRFDIMICEDLNTQDDGATEVPLSRISRHFNHLLQTKVGSDVIFEVSGETFAAHRCVLAARSTVFMEQLFGSLKEGTEADVIQIKDMKAEVFKALLSFIYTDVFPEMERKEAQVKAEATGFETWLQWLQDLIAAADRYDLQHLRFCCEELLCDVVLDTTTVPKMLHIAAKHHSHRLKEGCLRFLQNQSHSTLQTLMATNIWKHIIFSYPYLLKELDARLAAKCNASDNDNRSLVYGFLFPPSKK</sequence>
<accession>A0ACD5UFV9</accession>
<dbReference type="Proteomes" id="UP001732700">
    <property type="component" value="Chromosome 2A"/>
</dbReference>
<reference evidence="1" key="2">
    <citation type="submission" date="2025-09" db="UniProtKB">
        <authorList>
            <consortium name="EnsemblPlants"/>
        </authorList>
    </citation>
    <scope>IDENTIFICATION</scope>
</reference>
<proteinExistence type="predicted"/>
<organism evidence="1 2">
    <name type="scientific">Avena sativa</name>
    <name type="common">Oat</name>
    <dbReference type="NCBI Taxonomy" id="4498"/>
    <lineage>
        <taxon>Eukaryota</taxon>
        <taxon>Viridiplantae</taxon>
        <taxon>Streptophyta</taxon>
        <taxon>Embryophyta</taxon>
        <taxon>Tracheophyta</taxon>
        <taxon>Spermatophyta</taxon>
        <taxon>Magnoliopsida</taxon>
        <taxon>Liliopsida</taxon>
        <taxon>Poales</taxon>
        <taxon>Poaceae</taxon>
        <taxon>BOP clade</taxon>
        <taxon>Pooideae</taxon>
        <taxon>Poodae</taxon>
        <taxon>Poeae</taxon>
        <taxon>Poeae Chloroplast Group 1 (Aveneae type)</taxon>
        <taxon>Aveninae</taxon>
        <taxon>Avena</taxon>
    </lineage>
</organism>
<reference evidence="1" key="1">
    <citation type="submission" date="2021-05" db="EMBL/GenBank/DDBJ databases">
        <authorList>
            <person name="Scholz U."/>
            <person name="Mascher M."/>
            <person name="Fiebig A."/>
        </authorList>
    </citation>
    <scope>NUCLEOTIDE SEQUENCE [LARGE SCALE GENOMIC DNA]</scope>
</reference>
<evidence type="ECO:0000313" key="2">
    <source>
        <dbReference type="Proteomes" id="UP001732700"/>
    </source>
</evidence>
<name>A0ACD5UFV9_AVESA</name>